<evidence type="ECO:0000256" key="2">
    <source>
        <dbReference type="ARBA" id="ARBA00010617"/>
    </source>
</evidence>
<evidence type="ECO:0000256" key="6">
    <source>
        <dbReference type="ARBA" id="ARBA00023004"/>
    </source>
</evidence>
<comment type="subcellular location">
    <subcellularLocation>
        <location evidence="1">Membrane</location>
    </subcellularLocation>
</comment>
<dbReference type="PANTHER" id="PTHR24282">
    <property type="entry name" value="CYTOCHROME P450 FAMILY MEMBER"/>
    <property type="match status" value="1"/>
</dbReference>
<comment type="caution">
    <text evidence="9">The sequence shown here is derived from an EMBL/GenBank/DDBJ whole genome shotgun (WGS) entry which is preliminary data.</text>
</comment>
<protein>
    <submittedName>
        <fullName evidence="9">Uncharacterized protein</fullName>
    </submittedName>
</protein>
<keyword evidence="5" id="KW-0560">Oxidoreductase</keyword>
<organism evidence="9 10">
    <name type="scientific">Centaurea solstitialis</name>
    <name type="common">yellow star-thistle</name>
    <dbReference type="NCBI Taxonomy" id="347529"/>
    <lineage>
        <taxon>Eukaryota</taxon>
        <taxon>Viridiplantae</taxon>
        <taxon>Streptophyta</taxon>
        <taxon>Embryophyta</taxon>
        <taxon>Tracheophyta</taxon>
        <taxon>Spermatophyta</taxon>
        <taxon>Magnoliopsida</taxon>
        <taxon>eudicotyledons</taxon>
        <taxon>Gunneridae</taxon>
        <taxon>Pentapetalae</taxon>
        <taxon>asterids</taxon>
        <taxon>campanulids</taxon>
        <taxon>Asterales</taxon>
        <taxon>Asteraceae</taxon>
        <taxon>Carduoideae</taxon>
        <taxon>Cardueae</taxon>
        <taxon>Centaureinae</taxon>
        <taxon>Centaurea</taxon>
    </lineage>
</organism>
<dbReference type="Gene3D" id="1.20.120.990">
    <property type="entry name" value="Glycosyltransferase family 88, C-terminal domain"/>
    <property type="match status" value="1"/>
</dbReference>
<evidence type="ECO:0000313" key="9">
    <source>
        <dbReference type="EMBL" id="KAJ9560262.1"/>
    </source>
</evidence>
<reference evidence="9" key="1">
    <citation type="submission" date="2023-03" db="EMBL/GenBank/DDBJ databases">
        <title>Chromosome-scale reference genome and RAD-based genetic map of yellow starthistle (Centaurea solstitialis) reveal putative structural variation and QTLs associated with invader traits.</title>
        <authorList>
            <person name="Reatini B."/>
            <person name="Cang F.A."/>
            <person name="Jiang Q."/>
            <person name="Mckibben M.T.W."/>
            <person name="Barker M.S."/>
            <person name="Rieseberg L.H."/>
            <person name="Dlugosch K.M."/>
        </authorList>
    </citation>
    <scope>NUCLEOTIDE SEQUENCE</scope>
    <source>
        <strain evidence="9">CAN-66</strain>
        <tissue evidence="9">Leaf</tissue>
    </source>
</reference>
<evidence type="ECO:0000256" key="7">
    <source>
        <dbReference type="ARBA" id="ARBA00023033"/>
    </source>
</evidence>
<evidence type="ECO:0000256" key="3">
    <source>
        <dbReference type="ARBA" id="ARBA00022617"/>
    </source>
</evidence>
<sequence>MMIKWDAKIGGNGSEFKFDVHKEFRDLSGDIISCTDFGSNFIEGKRIFELQERQVALLLQALRHVYIPGFKKNECTTLADKARGSVRVGERSTKSPMIYMVPSFLQIGFVLV</sequence>
<dbReference type="GO" id="GO:0046872">
    <property type="term" value="F:metal ion binding"/>
    <property type="evidence" value="ECO:0007669"/>
    <property type="project" value="UniProtKB-KW"/>
</dbReference>
<keyword evidence="6" id="KW-0408">Iron</keyword>
<dbReference type="Proteomes" id="UP001172457">
    <property type="component" value="Chromosome 2"/>
</dbReference>
<keyword evidence="7" id="KW-0503">Monooxygenase</keyword>
<gene>
    <name evidence="9" type="ORF">OSB04_005422</name>
</gene>
<evidence type="ECO:0000313" key="10">
    <source>
        <dbReference type="Proteomes" id="UP001172457"/>
    </source>
</evidence>
<dbReference type="GO" id="GO:0016020">
    <property type="term" value="C:membrane"/>
    <property type="evidence" value="ECO:0007669"/>
    <property type="project" value="UniProtKB-SubCell"/>
</dbReference>
<accession>A0AA38TZ42</accession>
<evidence type="ECO:0000256" key="5">
    <source>
        <dbReference type="ARBA" id="ARBA00023002"/>
    </source>
</evidence>
<keyword evidence="8" id="KW-0472">Membrane</keyword>
<evidence type="ECO:0000256" key="8">
    <source>
        <dbReference type="ARBA" id="ARBA00023136"/>
    </source>
</evidence>
<name>A0AA38TZ42_9ASTR</name>
<keyword evidence="3" id="KW-0349">Heme</keyword>
<dbReference type="InterPro" id="IPR050665">
    <property type="entry name" value="Cytochrome_P450_Monooxygen"/>
</dbReference>
<dbReference type="EMBL" id="JARYMX010000002">
    <property type="protein sequence ID" value="KAJ9560262.1"/>
    <property type="molecule type" value="Genomic_DNA"/>
</dbReference>
<dbReference type="GO" id="GO:0004497">
    <property type="term" value="F:monooxygenase activity"/>
    <property type="evidence" value="ECO:0007669"/>
    <property type="project" value="UniProtKB-KW"/>
</dbReference>
<dbReference type="AlphaFoldDB" id="A0AA38TZ42"/>
<keyword evidence="10" id="KW-1185">Reference proteome</keyword>
<evidence type="ECO:0000256" key="1">
    <source>
        <dbReference type="ARBA" id="ARBA00004370"/>
    </source>
</evidence>
<proteinExistence type="inferred from homology"/>
<comment type="similarity">
    <text evidence="2">Belongs to the cytochrome P450 family.</text>
</comment>
<keyword evidence="4" id="KW-0479">Metal-binding</keyword>
<evidence type="ECO:0000256" key="4">
    <source>
        <dbReference type="ARBA" id="ARBA00022723"/>
    </source>
</evidence>
<dbReference type="PANTHER" id="PTHR24282:SF211">
    <property type="entry name" value="CYTOCHROME P450-RELATED"/>
    <property type="match status" value="1"/>
</dbReference>